<comment type="caution">
    <text evidence="1">The sequence shown here is derived from an EMBL/GenBank/DDBJ whole genome shotgun (WGS) entry which is preliminary data.</text>
</comment>
<dbReference type="EMBL" id="CAFZ01000018">
    <property type="protein sequence ID" value="CCA67684.1"/>
    <property type="molecule type" value="Genomic_DNA"/>
</dbReference>
<dbReference type="Proteomes" id="UP000007148">
    <property type="component" value="Unassembled WGS sequence"/>
</dbReference>
<keyword evidence="2" id="KW-1185">Reference proteome</keyword>
<dbReference type="PANTHER" id="PTHR42923">
    <property type="entry name" value="PROTOPORPHYRINOGEN OXIDASE"/>
    <property type="match status" value="1"/>
</dbReference>
<dbReference type="PANTHER" id="PTHR42923:SF20">
    <property type="entry name" value="FLAVIN-CONTAINING AMINE OXIDASEDEHYDROGENASE"/>
    <property type="match status" value="1"/>
</dbReference>
<dbReference type="OrthoDB" id="2019015at2759"/>
<dbReference type="Gene3D" id="1.10.405.20">
    <property type="match status" value="1"/>
</dbReference>
<evidence type="ECO:0000313" key="2">
    <source>
        <dbReference type="Proteomes" id="UP000007148"/>
    </source>
</evidence>
<name>G4T8T6_SERID</name>
<dbReference type="Pfam" id="PF13450">
    <property type="entry name" value="NAD_binding_8"/>
    <property type="match status" value="1"/>
</dbReference>
<dbReference type="eggNOG" id="ENOG502QPN7">
    <property type="taxonomic scope" value="Eukaryota"/>
</dbReference>
<dbReference type="InterPro" id="IPR036188">
    <property type="entry name" value="FAD/NAD-bd_sf"/>
</dbReference>
<dbReference type="PROSITE" id="PS51257">
    <property type="entry name" value="PROKAR_LIPOPROTEIN"/>
    <property type="match status" value="1"/>
</dbReference>
<dbReference type="InterPro" id="IPR050464">
    <property type="entry name" value="Zeta_carotene_desat/Oxidored"/>
</dbReference>
<gene>
    <name evidence="1" type="ORF">PIIN_01511</name>
</gene>
<dbReference type="SUPFAM" id="SSF51905">
    <property type="entry name" value="FAD/NAD(P)-binding domain"/>
    <property type="match status" value="1"/>
</dbReference>
<dbReference type="AlphaFoldDB" id="G4T8T6"/>
<dbReference type="Gene3D" id="3.30.70.1990">
    <property type="match status" value="1"/>
</dbReference>
<dbReference type="HOGENOM" id="CLU_019746_0_0_1"/>
<dbReference type="STRING" id="1109443.G4T8T6"/>
<dbReference type="GO" id="GO:0016491">
    <property type="term" value="F:oxidoreductase activity"/>
    <property type="evidence" value="ECO:0007669"/>
    <property type="project" value="TreeGrafter"/>
</dbReference>
<dbReference type="Gene3D" id="3.50.50.60">
    <property type="entry name" value="FAD/NAD(P)-binding domain"/>
    <property type="match status" value="1"/>
</dbReference>
<reference evidence="1 2" key="1">
    <citation type="journal article" date="2011" name="PLoS Pathog.">
        <title>Endophytic Life Strategies Decoded by Genome and Transcriptome Analyses of the Mutualistic Root Symbiont Piriformospora indica.</title>
        <authorList>
            <person name="Zuccaro A."/>
            <person name="Lahrmann U."/>
            <person name="Guldener U."/>
            <person name="Langen G."/>
            <person name="Pfiffi S."/>
            <person name="Biedenkopf D."/>
            <person name="Wong P."/>
            <person name="Samans B."/>
            <person name="Grimm C."/>
            <person name="Basiewicz M."/>
            <person name="Murat C."/>
            <person name="Martin F."/>
            <person name="Kogel K.H."/>
        </authorList>
    </citation>
    <scope>NUCLEOTIDE SEQUENCE [LARGE SCALE GENOMIC DNA]</scope>
    <source>
        <strain evidence="1 2">DSM 11827</strain>
    </source>
</reference>
<evidence type="ECO:0008006" key="3">
    <source>
        <dbReference type="Google" id="ProtNLM"/>
    </source>
</evidence>
<protein>
    <recommendedName>
        <fullName evidence="3">Flavin-containing amine oxidasedehydrogenase</fullName>
    </recommendedName>
</protein>
<proteinExistence type="predicted"/>
<accession>G4T8T6</accession>
<dbReference type="OMA" id="VVPWMMF"/>
<evidence type="ECO:0000313" key="1">
    <source>
        <dbReference type="EMBL" id="CCA67684.1"/>
    </source>
</evidence>
<sequence>MRRIVIIGAGASGMACAEALKDDPQNTVTIIERTKCCGGMATSEEIDPKRFGASFINDGVQGASPQFSNTYAVFDLLGFKPSEVKMQVSFGRDPEEDFWSNVFPSAVIDKYAKDIKKFGWVLKVIKSAEPLFGLIPVDVMLKMFGFSQGFGDVIVYPLVALFMGTGQQTPYVSSVILERLFLDPSMKLFDYSSDSFLDSIPPMRAFPRLSEVYSTWQTRLTDAGVSIMLETQATAVKRAKDKVTVTIQSVKNANTLREGEILGPETEMEFDEIVFACDADTALTILGTNATVMEKKVLGNVKYLYDVSVTHCDREYMEKYYRLQFDEKLFSEQRKDDPKERGKAEFAKENFKPLYFIRSYPSDKKKIEMSFDLTHYQPQFDSQDNNPNPEHVYQTIFLDKDDSSHLWTEDEINPNNIILKKWWKQQSHRWQHYGFTVPWMMWINSKNRTHYCGAWTVLNMHEIAIASGFAVAYRLGAKYPFKDDDQARRMFALVLGASHGVRMRKEDRKGFFY</sequence>
<organism evidence="1 2">
    <name type="scientific">Serendipita indica (strain DSM 11827)</name>
    <name type="common">Root endophyte fungus</name>
    <name type="synonym">Piriformospora indica</name>
    <dbReference type="NCBI Taxonomy" id="1109443"/>
    <lineage>
        <taxon>Eukaryota</taxon>
        <taxon>Fungi</taxon>
        <taxon>Dikarya</taxon>
        <taxon>Basidiomycota</taxon>
        <taxon>Agaricomycotina</taxon>
        <taxon>Agaricomycetes</taxon>
        <taxon>Sebacinales</taxon>
        <taxon>Serendipitaceae</taxon>
        <taxon>Serendipita</taxon>
    </lineage>
</organism>
<dbReference type="InParanoid" id="G4T8T6"/>